<dbReference type="EMBL" id="MFQZ01000002">
    <property type="protein sequence ID" value="OGH88493.1"/>
    <property type="molecule type" value="Genomic_DNA"/>
</dbReference>
<organism evidence="3 4">
    <name type="scientific">Candidatus Magasanikbacteria bacterium RIFOXYC2_FULL_42_28</name>
    <dbReference type="NCBI Taxonomy" id="1798704"/>
    <lineage>
        <taxon>Bacteria</taxon>
        <taxon>Candidatus Magasanikiibacteriota</taxon>
    </lineage>
</organism>
<dbReference type="SUPFAM" id="SSF82171">
    <property type="entry name" value="DPP6 N-terminal domain-like"/>
    <property type="match status" value="1"/>
</dbReference>
<dbReference type="Proteomes" id="UP000177907">
    <property type="component" value="Unassembled WGS sequence"/>
</dbReference>
<dbReference type="AlphaFoldDB" id="A0A1F6NXN7"/>
<proteinExistence type="predicted"/>
<evidence type="ECO:0000259" key="2">
    <source>
        <dbReference type="Pfam" id="PF08308"/>
    </source>
</evidence>
<feature type="transmembrane region" description="Helical" evidence="1">
    <location>
        <begin position="16"/>
        <end position="36"/>
    </location>
</feature>
<sequence>MEYPGSWFTKIYRRTFFALFLVLFFVLSPLIIMYALGYRYDVQNGLLRETSAISVDIEPENTTTYLNELEVDNVMPVRLKNITPGKYHLRLSASGYYNFDKEINARSKQTVYIKEISLLQKNEPTKISSEQVLVMSISPNGAYLVYARPENDSYQISLLTIADNTVQKLSVPISGTPQISWSENSAYFLINAKEAPFESLWVLATSDPQAPWLVQPKNGPIAKAIWQNGSEPEIILGTETEILNARPIQKTITVIARNNFIDWYAENQKIWTIEKQTTDNKIYLIKDALGFSEKFAEIKIESGQKSEELKILQTKNDVALLQNKPGQILIVANAKQSTVNADNFMVSPFNNWWLFWTPWELTTYSAGEEPYLQTRSGEGLRAVWPLDNFNTLGLVWGGRVEALFPYYSVGHNLLNSATDITAVDSQNKILYFSGKINDASGIWKLKY</sequence>
<keyword evidence="1" id="KW-0472">Membrane</keyword>
<evidence type="ECO:0000313" key="4">
    <source>
        <dbReference type="Proteomes" id="UP000177907"/>
    </source>
</evidence>
<protein>
    <recommendedName>
        <fullName evidence="2">PEGA domain-containing protein</fullName>
    </recommendedName>
</protein>
<evidence type="ECO:0000313" key="3">
    <source>
        <dbReference type="EMBL" id="OGH88493.1"/>
    </source>
</evidence>
<dbReference type="Pfam" id="PF08308">
    <property type="entry name" value="PEGA"/>
    <property type="match status" value="1"/>
</dbReference>
<reference evidence="3 4" key="1">
    <citation type="journal article" date="2016" name="Nat. Commun.">
        <title>Thousands of microbial genomes shed light on interconnected biogeochemical processes in an aquifer system.</title>
        <authorList>
            <person name="Anantharaman K."/>
            <person name="Brown C.T."/>
            <person name="Hug L.A."/>
            <person name="Sharon I."/>
            <person name="Castelle C.J."/>
            <person name="Probst A.J."/>
            <person name="Thomas B.C."/>
            <person name="Singh A."/>
            <person name="Wilkins M.J."/>
            <person name="Karaoz U."/>
            <person name="Brodie E.L."/>
            <person name="Williams K.H."/>
            <person name="Hubbard S.S."/>
            <person name="Banfield J.F."/>
        </authorList>
    </citation>
    <scope>NUCLEOTIDE SEQUENCE [LARGE SCALE GENOMIC DNA]</scope>
</reference>
<gene>
    <name evidence="3" type="ORF">A3J93_04490</name>
</gene>
<feature type="domain" description="PEGA" evidence="2">
    <location>
        <begin position="51"/>
        <end position="113"/>
    </location>
</feature>
<dbReference type="InterPro" id="IPR013229">
    <property type="entry name" value="PEGA"/>
</dbReference>
<name>A0A1F6NXN7_9BACT</name>
<evidence type="ECO:0000256" key="1">
    <source>
        <dbReference type="SAM" id="Phobius"/>
    </source>
</evidence>
<accession>A0A1F6NXN7</accession>
<keyword evidence="1" id="KW-0812">Transmembrane</keyword>
<dbReference type="STRING" id="1798704.A3J93_04490"/>
<keyword evidence="1" id="KW-1133">Transmembrane helix</keyword>
<comment type="caution">
    <text evidence="3">The sequence shown here is derived from an EMBL/GenBank/DDBJ whole genome shotgun (WGS) entry which is preliminary data.</text>
</comment>